<dbReference type="GO" id="GO:0016787">
    <property type="term" value="F:hydrolase activity"/>
    <property type="evidence" value="ECO:0007669"/>
    <property type="project" value="UniProtKB-KW"/>
</dbReference>
<dbReference type="Gene3D" id="3.40.50.1820">
    <property type="entry name" value="alpha/beta hydrolase"/>
    <property type="match status" value="1"/>
</dbReference>
<dbReference type="InterPro" id="IPR029058">
    <property type="entry name" value="AB_hydrolase_fold"/>
</dbReference>
<evidence type="ECO:0000256" key="1">
    <source>
        <dbReference type="ARBA" id="ARBA00022801"/>
    </source>
</evidence>
<dbReference type="Pfam" id="PF00561">
    <property type="entry name" value="Abhydrolase_1"/>
    <property type="match status" value="1"/>
</dbReference>
<evidence type="ECO:0000313" key="5">
    <source>
        <dbReference type="Proteomes" id="UP000016932"/>
    </source>
</evidence>
<name>M3BCQ3_PSEFD</name>
<dbReference type="PRINTS" id="PR00111">
    <property type="entry name" value="ABHYDROLASE"/>
</dbReference>
<feature type="domain" description="AB hydrolase-1" evidence="3">
    <location>
        <begin position="54"/>
        <end position="345"/>
    </location>
</feature>
<reference evidence="4 5" key="1">
    <citation type="journal article" date="2012" name="PLoS Pathog.">
        <title>Diverse lifestyles and strategies of plant pathogenesis encoded in the genomes of eighteen Dothideomycetes fungi.</title>
        <authorList>
            <person name="Ohm R.A."/>
            <person name="Feau N."/>
            <person name="Henrissat B."/>
            <person name="Schoch C.L."/>
            <person name="Horwitz B.A."/>
            <person name="Barry K.W."/>
            <person name="Condon B.J."/>
            <person name="Copeland A.C."/>
            <person name="Dhillon B."/>
            <person name="Glaser F."/>
            <person name="Hesse C.N."/>
            <person name="Kosti I."/>
            <person name="LaButti K."/>
            <person name="Lindquist E.A."/>
            <person name="Lucas S."/>
            <person name="Salamov A.A."/>
            <person name="Bradshaw R.E."/>
            <person name="Ciuffetti L."/>
            <person name="Hamelin R.C."/>
            <person name="Kema G.H.J."/>
            <person name="Lawrence C."/>
            <person name="Scott J.A."/>
            <person name="Spatafora J.W."/>
            <person name="Turgeon B.G."/>
            <person name="de Wit P.J.G.M."/>
            <person name="Zhong S."/>
            <person name="Goodwin S.B."/>
            <person name="Grigoriev I.V."/>
        </authorList>
    </citation>
    <scope>NUCLEOTIDE SEQUENCE [LARGE SCALE GENOMIC DNA]</scope>
    <source>
        <strain evidence="4 5">CIRAD86</strain>
    </source>
</reference>
<dbReference type="PANTHER" id="PTHR43329">
    <property type="entry name" value="EPOXIDE HYDROLASE"/>
    <property type="match status" value="1"/>
</dbReference>
<evidence type="ECO:0000256" key="2">
    <source>
        <dbReference type="ARBA" id="ARBA00038334"/>
    </source>
</evidence>
<organism evidence="4 5">
    <name type="scientific">Pseudocercospora fijiensis (strain CIRAD86)</name>
    <name type="common">Black leaf streak disease fungus</name>
    <name type="synonym">Mycosphaerella fijiensis</name>
    <dbReference type="NCBI Taxonomy" id="383855"/>
    <lineage>
        <taxon>Eukaryota</taxon>
        <taxon>Fungi</taxon>
        <taxon>Dikarya</taxon>
        <taxon>Ascomycota</taxon>
        <taxon>Pezizomycotina</taxon>
        <taxon>Dothideomycetes</taxon>
        <taxon>Dothideomycetidae</taxon>
        <taxon>Mycosphaerellales</taxon>
        <taxon>Mycosphaerellaceae</taxon>
        <taxon>Pseudocercospora</taxon>
    </lineage>
</organism>
<sequence>MGTLALHSGRTNLSLWVLKDDTSSRRVVQIFSRHVADSHFTTITSGSVLHEHEPCWPAIAKTWKNQIDTFANLGFRVIAPDMPGYGRTSARKKIEDYSLESINIAMAAMLDHVGQEAAIWIGHDWGCGAVWSFAEHYPERTIAVAGLAVPSHVIEKGLEEELKTVNRDTYPEDQYPYGQWDYQRFYQVNFEKATSWFDSDIAACVRAFYAKGSPASLGKPAFTANVQKDGGWFGGLEKPDPAWKQIPIEATCIDEDIYKDLVEAMERTSFYGADAWYANHETNRKYFFEKAKNDGYLHMPTLFIHARYDTICDTFTSSLAEPGRKFCTNLTEASIEAGHWVAQEKPEEVNQIITRWILESVPQQWPGYWTRGFVKSKV</sequence>
<dbReference type="PRINTS" id="PR00412">
    <property type="entry name" value="EPOXHYDRLASE"/>
</dbReference>
<keyword evidence="1" id="KW-0378">Hydrolase</keyword>
<dbReference type="VEuPathDB" id="FungiDB:MYCFIDRAFT_186960"/>
<comment type="similarity">
    <text evidence="2">Belongs to the AB hydrolase superfamily. Epoxide hydrolase family.</text>
</comment>
<dbReference type="RefSeq" id="XP_007924045.1">
    <property type="nucleotide sequence ID" value="XM_007925854.1"/>
</dbReference>
<dbReference type="HOGENOM" id="CLU_020336_7_2_1"/>
<dbReference type="eggNOG" id="KOG4178">
    <property type="taxonomic scope" value="Eukaryota"/>
</dbReference>
<accession>M3BCQ3</accession>
<dbReference type="STRING" id="383855.M3BCQ3"/>
<gene>
    <name evidence="4" type="ORF">MYCFIDRAFT_186960</name>
</gene>
<keyword evidence="5" id="KW-1185">Reference proteome</keyword>
<dbReference type="Proteomes" id="UP000016932">
    <property type="component" value="Unassembled WGS sequence"/>
</dbReference>
<dbReference type="InterPro" id="IPR000073">
    <property type="entry name" value="AB_hydrolase_1"/>
</dbReference>
<proteinExistence type="inferred from homology"/>
<dbReference type="InterPro" id="IPR000639">
    <property type="entry name" value="Epox_hydrolase-like"/>
</dbReference>
<evidence type="ECO:0000259" key="3">
    <source>
        <dbReference type="Pfam" id="PF00561"/>
    </source>
</evidence>
<dbReference type="AlphaFoldDB" id="M3BCQ3"/>
<dbReference type="OrthoDB" id="408373at2759"/>
<dbReference type="KEGG" id="pfj:MYCFIDRAFT_186960"/>
<evidence type="ECO:0000313" key="4">
    <source>
        <dbReference type="EMBL" id="EME86948.1"/>
    </source>
</evidence>
<dbReference type="EMBL" id="KB446556">
    <property type="protein sequence ID" value="EME86948.1"/>
    <property type="molecule type" value="Genomic_DNA"/>
</dbReference>
<protein>
    <recommendedName>
        <fullName evidence="3">AB hydrolase-1 domain-containing protein</fullName>
    </recommendedName>
</protein>
<dbReference type="GeneID" id="19334888"/>
<dbReference type="SUPFAM" id="SSF53474">
    <property type="entry name" value="alpha/beta-Hydrolases"/>
    <property type="match status" value="1"/>
</dbReference>